<keyword evidence="2" id="KW-0040">ANK repeat</keyword>
<feature type="repeat" description="ANK" evidence="2">
    <location>
        <begin position="873"/>
        <end position="905"/>
    </location>
</feature>
<protein>
    <recommendedName>
        <fullName evidence="4">Nephrocystin 3-like N-terminal domain-containing protein</fullName>
    </recommendedName>
</protein>
<comment type="caution">
    <text evidence="5">The sequence shown here is derived from an EMBL/GenBank/DDBJ whole genome shotgun (WGS) entry which is preliminary data.</text>
</comment>
<evidence type="ECO:0000256" key="3">
    <source>
        <dbReference type="SAM" id="MobiDB-lite"/>
    </source>
</evidence>
<feature type="repeat" description="ANK" evidence="2">
    <location>
        <begin position="837"/>
        <end position="866"/>
    </location>
</feature>
<dbReference type="InterPro" id="IPR036770">
    <property type="entry name" value="Ankyrin_rpt-contain_sf"/>
</dbReference>
<evidence type="ECO:0000256" key="1">
    <source>
        <dbReference type="ARBA" id="ARBA00022737"/>
    </source>
</evidence>
<dbReference type="RefSeq" id="XP_037147594.1">
    <property type="nucleotide sequence ID" value="XM_037297020.1"/>
</dbReference>
<gene>
    <name evidence="5" type="ORF">HO133_006118</name>
</gene>
<feature type="compositionally biased region" description="Low complexity" evidence="3">
    <location>
        <begin position="579"/>
        <end position="590"/>
    </location>
</feature>
<dbReference type="AlphaFoldDB" id="A0A8H6C7A5"/>
<dbReference type="SUPFAM" id="SSF48403">
    <property type="entry name" value="Ankyrin repeat"/>
    <property type="match status" value="1"/>
</dbReference>
<dbReference type="Pfam" id="PF12796">
    <property type="entry name" value="Ank_2"/>
    <property type="match status" value="1"/>
</dbReference>
<evidence type="ECO:0000313" key="5">
    <source>
        <dbReference type="EMBL" id="KAF6218159.1"/>
    </source>
</evidence>
<keyword evidence="1" id="KW-0677">Repeat</keyword>
<dbReference type="PANTHER" id="PTHR10039:SF16">
    <property type="entry name" value="GPI INOSITOL-DEACYLASE"/>
    <property type="match status" value="1"/>
</dbReference>
<proteinExistence type="predicted"/>
<dbReference type="InterPro" id="IPR056884">
    <property type="entry name" value="NPHP3-like_N"/>
</dbReference>
<dbReference type="GeneID" id="59334522"/>
<dbReference type="PANTHER" id="PTHR10039">
    <property type="entry name" value="AMELOGENIN"/>
    <property type="match status" value="1"/>
</dbReference>
<dbReference type="InterPro" id="IPR027417">
    <property type="entry name" value="P-loop_NTPase"/>
</dbReference>
<dbReference type="SMART" id="SM00248">
    <property type="entry name" value="ANK"/>
    <property type="match status" value="5"/>
</dbReference>
<feature type="domain" description="Nephrocystin 3-like N-terminal" evidence="4">
    <location>
        <begin position="203"/>
        <end position="365"/>
    </location>
</feature>
<evidence type="ECO:0000313" key="6">
    <source>
        <dbReference type="Proteomes" id="UP000593566"/>
    </source>
</evidence>
<feature type="compositionally biased region" description="Basic and acidic residues" evidence="3">
    <location>
        <begin position="601"/>
        <end position="624"/>
    </location>
</feature>
<dbReference type="EMBL" id="JACCJB010000023">
    <property type="protein sequence ID" value="KAF6218159.1"/>
    <property type="molecule type" value="Genomic_DNA"/>
</dbReference>
<dbReference type="PROSITE" id="PS50088">
    <property type="entry name" value="ANK_REPEAT"/>
    <property type="match status" value="3"/>
</dbReference>
<feature type="repeat" description="ANK" evidence="2">
    <location>
        <begin position="802"/>
        <end position="834"/>
    </location>
</feature>
<dbReference type="Proteomes" id="UP000593566">
    <property type="component" value="Unassembled WGS sequence"/>
</dbReference>
<keyword evidence="6" id="KW-1185">Reference proteome</keyword>
<dbReference type="InterPro" id="IPR002110">
    <property type="entry name" value="Ankyrin_rpt"/>
</dbReference>
<dbReference type="Pfam" id="PF24883">
    <property type="entry name" value="NPHP3_N"/>
    <property type="match status" value="1"/>
</dbReference>
<evidence type="ECO:0000259" key="4">
    <source>
        <dbReference type="Pfam" id="PF24883"/>
    </source>
</evidence>
<dbReference type="PROSITE" id="PS50297">
    <property type="entry name" value="ANK_REP_REGION"/>
    <property type="match status" value="1"/>
</dbReference>
<feature type="region of interest" description="Disordered" evidence="3">
    <location>
        <begin position="571"/>
        <end position="624"/>
    </location>
</feature>
<dbReference type="Gene3D" id="1.25.40.20">
    <property type="entry name" value="Ankyrin repeat-containing domain"/>
    <property type="match status" value="1"/>
</dbReference>
<accession>A0A8H6C7A5</accession>
<dbReference type="SUPFAM" id="SSF52540">
    <property type="entry name" value="P-loop containing nucleoside triphosphate hydrolases"/>
    <property type="match status" value="1"/>
</dbReference>
<dbReference type="Gene3D" id="3.40.50.300">
    <property type="entry name" value="P-loop containing nucleotide triphosphate hydrolases"/>
    <property type="match status" value="1"/>
</dbReference>
<organism evidence="5 6">
    <name type="scientific">Letharia lupina</name>
    <dbReference type="NCBI Taxonomy" id="560253"/>
    <lineage>
        <taxon>Eukaryota</taxon>
        <taxon>Fungi</taxon>
        <taxon>Dikarya</taxon>
        <taxon>Ascomycota</taxon>
        <taxon>Pezizomycotina</taxon>
        <taxon>Lecanoromycetes</taxon>
        <taxon>OSLEUM clade</taxon>
        <taxon>Lecanoromycetidae</taxon>
        <taxon>Lecanorales</taxon>
        <taxon>Lecanorineae</taxon>
        <taxon>Parmeliaceae</taxon>
        <taxon>Letharia</taxon>
    </lineage>
</organism>
<sequence length="967" mass="108100">MEVIGAASSIITILQIIGTVASFCYDYQSGTRHYPKDVVKITHELRSLRNILERLVDIANSQDDSASIALPTLDSLNHSGGPLEICKVELKQLELKLAPAQGRLKQVGRVLIWPLKEKYVQKTLGTLARQRGLFQLALTADQTTITLAIKNVTSRTEETLVTLTERLQTVARKQRIAQIFGWLAAPDPSSNHIKACQTKQRETGRWFLESLNYINWRNQRASFLWLHGIPGCGKTVLCSTIIDDIAPTCQTNAHSILAFYYFDFNEIKKQTCEGLVRSLVTQLFGQCSESSKTMEALFMECGEGQRKPTTKSLAQALRELTEQFKEIYFIVDALDECVDIPAVISLIDEIRGWQNQNLHILVTSRKEITIEKGFRLLTTDQVQIQNHLVDADIKLLVRECLRGDPELSQWSEDIKVDVEKTLYEGSKGMFRWAVCQLDTLRKCIKPSALRKALASLPKTLDDTYERILCNIDEDHAEDALKVLQWLAFSARPLELKEIAEATAITLDDLPRFDPEDRLRHPTDILAICSSLISVSTRPIGLSFKSSLRGGSSLPQPLPELVSTYENTYFHASRPKGDTSSSGSISLEHGSTFPSGVPERVSVVEDARSADSRSETESSDEHDQDYPRHYEVRLAHDSVKEYLVSERIKTARAAFYSISEASTNVFLARSCLAYLMHFKQPLSDSTAEYLSEYPLLRYSAQEWEFHVSGSGDLNRDTRIISILKEFFLAQNFSFANWLIVPFGPYFSNFQVMEETADDGADLKLEGRLYHASRLGLLDICKILLEQGVSADPPTESTTGLVKSLSTPLQVAADKGHEGVVRLLLDHGANVNQRSVYASTLDYAVMEGRESIVRLLLERGAKITIEAASAYYGLRGLASLVLAARAGRVGIVKLILDNGTYPRARESYSEAYQEAITQGHQVVADLLLEYGADPDYFTGINDSDGSDDEYFDIEIGMRSRDGQGEVKSI</sequence>
<evidence type="ECO:0000256" key="2">
    <source>
        <dbReference type="PROSITE-ProRule" id="PRU00023"/>
    </source>
</evidence>
<reference evidence="5 6" key="1">
    <citation type="journal article" date="2020" name="Genomics">
        <title>Complete, high-quality genomes from long-read metagenomic sequencing of two wolf lichen thalli reveals enigmatic genome architecture.</title>
        <authorList>
            <person name="McKenzie S.K."/>
            <person name="Walston R.F."/>
            <person name="Allen J.L."/>
        </authorList>
    </citation>
    <scope>NUCLEOTIDE SEQUENCE [LARGE SCALE GENOMIC DNA]</scope>
    <source>
        <strain evidence="5">WasteWater1</strain>
    </source>
</reference>
<name>A0A8H6C7A5_9LECA</name>